<reference evidence="2" key="1">
    <citation type="journal article" date="2011" name="Plant Physiol.">
        <title>Comprehensive sequence analysis of 24,783 barley full-length cDNAs derived from 12 clone libraries.</title>
        <authorList>
            <person name="Matsumoto T."/>
            <person name="Tanaka T."/>
            <person name="Sakai H."/>
            <person name="Amano N."/>
            <person name="Kanamori H."/>
            <person name="Kurita K."/>
            <person name="Kikuta A."/>
            <person name="Kamiya K."/>
            <person name="Yamamoto M."/>
            <person name="Ikawa H."/>
            <person name="Fujii N."/>
            <person name="Hori K."/>
            <person name="Itoh T."/>
            <person name="Sato K."/>
        </authorList>
    </citation>
    <scope>NUCLEOTIDE SEQUENCE</scope>
    <source>
        <tissue evidence="2">Shoot</tissue>
        <tissue evidence="3">Shoot and root</tissue>
    </source>
</reference>
<evidence type="ECO:0000313" key="2">
    <source>
        <dbReference type="EMBL" id="BAJ91712.1"/>
    </source>
</evidence>
<dbReference type="AlphaFoldDB" id="F2D9E1"/>
<proteinExistence type="evidence at transcript level"/>
<sequence length="177" mass="18651">MRLHLRAEAVALPQLAHLDDARPELLQLGGDDVAVGDGGEPADPAGEPVGGVGVVGAGVDAVGEEVDPVLDVVGEVADLGDPAGGLDVGVLEGLAAEHGGVHGPQLGLEEGDVPAGAGEQLVLLLHQLRQLARQRLHHARQRAHRDLHPAGRLTTEQNRLLWIWICGCRRRRGWAWT</sequence>
<feature type="compositionally biased region" description="Low complexity" evidence="1">
    <location>
        <begin position="29"/>
        <end position="47"/>
    </location>
</feature>
<name>F2D9E1_HORVV</name>
<evidence type="ECO:0000256" key="1">
    <source>
        <dbReference type="SAM" id="MobiDB-lite"/>
    </source>
</evidence>
<dbReference type="EMBL" id="AK360503">
    <property type="protein sequence ID" value="BAJ91712.1"/>
    <property type="molecule type" value="mRNA"/>
</dbReference>
<protein>
    <submittedName>
        <fullName evidence="2">Predicted protein</fullName>
    </submittedName>
</protein>
<evidence type="ECO:0000313" key="3">
    <source>
        <dbReference type="EMBL" id="BAK01233.1"/>
    </source>
</evidence>
<accession>F2D9E1</accession>
<dbReference type="EMBL" id="AK370032">
    <property type="protein sequence ID" value="BAK01233.1"/>
    <property type="molecule type" value="mRNA"/>
</dbReference>
<feature type="region of interest" description="Disordered" evidence="1">
    <location>
        <begin position="29"/>
        <end position="48"/>
    </location>
</feature>
<organism evidence="2">
    <name type="scientific">Hordeum vulgare subsp. vulgare</name>
    <name type="common">Domesticated barley</name>
    <dbReference type="NCBI Taxonomy" id="112509"/>
    <lineage>
        <taxon>Eukaryota</taxon>
        <taxon>Viridiplantae</taxon>
        <taxon>Streptophyta</taxon>
        <taxon>Embryophyta</taxon>
        <taxon>Tracheophyta</taxon>
        <taxon>Spermatophyta</taxon>
        <taxon>Magnoliopsida</taxon>
        <taxon>Liliopsida</taxon>
        <taxon>Poales</taxon>
        <taxon>Poaceae</taxon>
        <taxon>BOP clade</taxon>
        <taxon>Pooideae</taxon>
        <taxon>Triticodae</taxon>
        <taxon>Triticeae</taxon>
        <taxon>Hordeinae</taxon>
        <taxon>Hordeum</taxon>
    </lineage>
</organism>